<comment type="caution">
    <text evidence="6">The sequence shown here is derived from an EMBL/GenBank/DDBJ whole genome shotgun (WGS) entry which is preliminary data.</text>
</comment>
<evidence type="ECO:0000259" key="5">
    <source>
        <dbReference type="PROSITE" id="PS50865"/>
    </source>
</evidence>
<feature type="domain" description="MYND-type" evidence="5">
    <location>
        <begin position="3"/>
        <end position="42"/>
    </location>
</feature>
<keyword evidence="2 4" id="KW-0863">Zinc-finger</keyword>
<dbReference type="EMBL" id="JAPDRL010000039">
    <property type="protein sequence ID" value="KAJ9664077.1"/>
    <property type="molecule type" value="Genomic_DNA"/>
</dbReference>
<dbReference type="InterPro" id="IPR002893">
    <property type="entry name" value="Znf_MYND"/>
</dbReference>
<sequence>MADAHCTIRSAKQARRCVRCKSTAYCSLECQQTDWPLHSHLCKPFTKHLVPPSPNSRRAILFPTRPGSHPTLIWVEIKRNERGWEDHDRPLLDDMLKNSPNETGYIGRGVTMISGNTLRAGPNDHAIELTYRDDVIDESPFNQSVTNITLVDVRNVVDYLAWYREGIGSATDGTGSDTHFARNVVLPSQMGKVKGVRANARGDQVVRGLPLFQTVNVPRRHPLFYYEGDDPSSVTECLAPAVRSVCAKKYAPDPAWKAKDAMSDRFDNPVMDALYMDLNPNSPGWGLRMEEQKADVGSVLVVAWDRGDLSIEDVERIYRFSQDWIRPQIEGYIDGDTAMPSPEAFLKLTAEVFREGVG</sequence>
<dbReference type="SUPFAM" id="SSF144232">
    <property type="entry name" value="HIT/MYND zinc finger-like"/>
    <property type="match status" value="1"/>
</dbReference>
<dbReference type="Pfam" id="PF01753">
    <property type="entry name" value="zf-MYND"/>
    <property type="match status" value="1"/>
</dbReference>
<dbReference type="Proteomes" id="UP001172684">
    <property type="component" value="Unassembled WGS sequence"/>
</dbReference>
<organism evidence="6 7">
    <name type="scientific">Coniosporium apollinis</name>
    <dbReference type="NCBI Taxonomy" id="61459"/>
    <lineage>
        <taxon>Eukaryota</taxon>
        <taxon>Fungi</taxon>
        <taxon>Dikarya</taxon>
        <taxon>Ascomycota</taxon>
        <taxon>Pezizomycotina</taxon>
        <taxon>Dothideomycetes</taxon>
        <taxon>Dothideomycetes incertae sedis</taxon>
        <taxon>Coniosporium</taxon>
    </lineage>
</organism>
<evidence type="ECO:0000256" key="4">
    <source>
        <dbReference type="PROSITE-ProRule" id="PRU00134"/>
    </source>
</evidence>
<reference evidence="6" key="1">
    <citation type="submission" date="2022-10" db="EMBL/GenBank/DDBJ databases">
        <title>Culturing micro-colonial fungi from biological soil crusts in the Mojave desert and describing Neophaeococcomyces mojavensis, and introducing the new genera and species Taxawa tesnikishii.</title>
        <authorList>
            <person name="Kurbessoian T."/>
            <person name="Stajich J.E."/>
        </authorList>
    </citation>
    <scope>NUCLEOTIDE SEQUENCE</scope>
    <source>
        <strain evidence="6">TK_1</strain>
    </source>
</reference>
<evidence type="ECO:0000313" key="7">
    <source>
        <dbReference type="Proteomes" id="UP001172684"/>
    </source>
</evidence>
<evidence type="ECO:0000256" key="1">
    <source>
        <dbReference type="ARBA" id="ARBA00022723"/>
    </source>
</evidence>
<keyword evidence="1" id="KW-0479">Metal-binding</keyword>
<dbReference type="Gene3D" id="6.10.140.2220">
    <property type="match status" value="1"/>
</dbReference>
<evidence type="ECO:0000256" key="3">
    <source>
        <dbReference type="ARBA" id="ARBA00022833"/>
    </source>
</evidence>
<proteinExistence type="predicted"/>
<protein>
    <recommendedName>
        <fullName evidence="5">MYND-type domain-containing protein</fullName>
    </recommendedName>
</protein>
<keyword evidence="3" id="KW-0862">Zinc</keyword>
<gene>
    <name evidence="6" type="ORF">H2201_005317</name>
</gene>
<name>A0ABQ9NRM8_9PEZI</name>
<evidence type="ECO:0000313" key="6">
    <source>
        <dbReference type="EMBL" id="KAJ9664077.1"/>
    </source>
</evidence>
<accession>A0ABQ9NRM8</accession>
<keyword evidence="7" id="KW-1185">Reference proteome</keyword>
<evidence type="ECO:0000256" key="2">
    <source>
        <dbReference type="ARBA" id="ARBA00022771"/>
    </source>
</evidence>
<dbReference type="PROSITE" id="PS50865">
    <property type="entry name" value="ZF_MYND_2"/>
    <property type="match status" value="1"/>
</dbReference>